<dbReference type="EMBL" id="SLUN01000012">
    <property type="protein sequence ID" value="TCL69385.1"/>
    <property type="molecule type" value="Genomic_DNA"/>
</dbReference>
<name>A0A4R1RSC4_HYDET</name>
<dbReference type="InterPro" id="IPR050129">
    <property type="entry name" value="Zn_alcohol_dh"/>
</dbReference>
<dbReference type="InterPro" id="IPR013154">
    <property type="entry name" value="ADH-like_N"/>
</dbReference>
<proteinExistence type="predicted"/>
<dbReference type="PANTHER" id="PTHR43401:SF1">
    <property type="entry name" value="ENOYL REDUCTASE (ER) DOMAIN-CONTAINING PROTEIN"/>
    <property type="match status" value="1"/>
</dbReference>
<protein>
    <submittedName>
        <fullName evidence="4">Threonine dehydrogenase-like Zn-dependent dehydrogenase</fullName>
    </submittedName>
</protein>
<dbReference type="PANTHER" id="PTHR43401">
    <property type="entry name" value="L-THREONINE 3-DEHYDROGENASE"/>
    <property type="match status" value="1"/>
</dbReference>
<reference evidence="4 5" key="1">
    <citation type="submission" date="2019-03" db="EMBL/GenBank/DDBJ databases">
        <title>Genomic Encyclopedia of Type Strains, Phase IV (KMG-IV): sequencing the most valuable type-strain genomes for metagenomic binning, comparative biology and taxonomic classification.</title>
        <authorList>
            <person name="Goeker M."/>
        </authorList>
    </citation>
    <scope>NUCLEOTIDE SEQUENCE [LARGE SCALE GENOMIC DNA]</scope>
    <source>
        <strain evidence="4 5">LX-B</strain>
    </source>
</reference>
<dbReference type="Pfam" id="PF08240">
    <property type="entry name" value="ADH_N"/>
    <property type="match status" value="1"/>
</dbReference>
<dbReference type="Pfam" id="PF00107">
    <property type="entry name" value="ADH_zinc_N"/>
    <property type="match status" value="1"/>
</dbReference>
<evidence type="ECO:0000259" key="3">
    <source>
        <dbReference type="Pfam" id="PF08240"/>
    </source>
</evidence>
<dbReference type="AlphaFoldDB" id="A0A4R1RSC4"/>
<evidence type="ECO:0000256" key="1">
    <source>
        <dbReference type="ARBA" id="ARBA00023002"/>
    </source>
</evidence>
<keyword evidence="5" id="KW-1185">Reference proteome</keyword>
<dbReference type="CDD" id="cd08231">
    <property type="entry name" value="MDR_TM0436_like"/>
    <property type="match status" value="1"/>
</dbReference>
<feature type="domain" description="Alcohol dehydrogenase-like N-terminal" evidence="3">
    <location>
        <begin position="2"/>
        <end position="105"/>
    </location>
</feature>
<feature type="domain" description="Alcohol dehydrogenase-like C-terminal" evidence="2">
    <location>
        <begin position="146"/>
        <end position="278"/>
    </location>
</feature>
<accession>A0A4R1RSC4</accession>
<evidence type="ECO:0000259" key="2">
    <source>
        <dbReference type="Pfam" id="PF00107"/>
    </source>
</evidence>
<keyword evidence="1" id="KW-0560">Oxidoreductase</keyword>
<dbReference type="Gene3D" id="3.40.50.720">
    <property type="entry name" value="NAD(P)-binding Rossmann-like Domain"/>
    <property type="match status" value="1"/>
</dbReference>
<dbReference type="SUPFAM" id="SSF51735">
    <property type="entry name" value="NAD(P)-binding Rossmann-fold domains"/>
    <property type="match status" value="1"/>
</dbReference>
<dbReference type="SUPFAM" id="SSF50129">
    <property type="entry name" value="GroES-like"/>
    <property type="match status" value="1"/>
</dbReference>
<evidence type="ECO:0000313" key="4">
    <source>
        <dbReference type="EMBL" id="TCL69385.1"/>
    </source>
</evidence>
<dbReference type="Gene3D" id="3.90.180.10">
    <property type="entry name" value="Medium-chain alcohol dehydrogenases, catalytic domain"/>
    <property type="match status" value="1"/>
</dbReference>
<dbReference type="InterPro" id="IPR036291">
    <property type="entry name" value="NAD(P)-bd_dom_sf"/>
</dbReference>
<sequence>MWKGEDSRTRLPMILGHEGIGTVAGIGGKKCAADGSELREGDLVFWNRGISCGYCYYCAVLKEPSFCQNRKVPGINVPMGVPPYLNGCYADHVILDAGTNILKVPQTAIDPSVLVAASCSGATAAHGFDIVRPNLGETVVIFGPGPIGLFSAAYAKKYGAGEIVLIGGSEVRLEMGSQFGATTLLNRKKLTAAERQERIMELTSGRGADLIIEASGSGDALREAIGLARMGGTVLSVGLSQPGGTFEFDGFLDLTRRNLRLQGVWVSDTRHAYQAMNLVLSNPELFSRLVTHRFPLSEVNQALQVMDSREAIKAVLLPELG</sequence>
<dbReference type="GO" id="GO:0016491">
    <property type="term" value="F:oxidoreductase activity"/>
    <property type="evidence" value="ECO:0007669"/>
    <property type="project" value="UniProtKB-KW"/>
</dbReference>
<evidence type="ECO:0000313" key="5">
    <source>
        <dbReference type="Proteomes" id="UP000295008"/>
    </source>
</evidence>
<organism evidence="4 5">
    <name type="scientific">Hydrogenispora ethanolica</name>
    <dbReference type="NCBI Taxonomy" id="1082276"/>
    <lineage>
        <taxon>Bacteria</taxon>
        <taxon>Bacillati</taxon>
        <taxon>Bacillota</taxon>
        <taxon>Hydrogenispora</taxon>
    </lineage>
</organism>
<gene>
    <name evidence="4" type="ORF">EDC14_101282</name>
</gene>
<dbReference type="Proteomes" id="UP000295008">
    <property type="component" value="Unassembled WGS sequence"/>
</dbReference>
<dbReference type="InterPro" id="IPR013149">
    <property type="entry name" value="ADH-like_C"/>
</dbReference>
<comment type="caution">
    <text evidence="4">The sequence shown here is derived from an EMBL/GenBank/DDBJ whole genome shotgun (WGS) entry which is preliminary data.</text>
</comment>
<dbReference type="InterPro" id="IPR011032">
    <property type="entry name" value="GroES-like_sf"/>
</dbReference>